<dbReference type="InterPro" id="IPR036259">
    <property type="entry name" value="MFS_trans_sf"/>
</dbReference>
<evidence type="ECO:0000256" key="6">
    <source>
        <dbReference type="ARBA" id="ARBA00023136"/>
    </source>
</evidence>
<comment type="catalytic activity">
    <reaction evidence="20">
        <text>L-lysyl-glycine(out) = L-lysyl-glycine(in)</text>
        <dbReference type="Rhea" id="RHEA:79407"/>
        <dbReference type="ChEBI" id="CHEBI:191202"/>
    </reaction>
</comment>
<feature type="transmembrane region" description="Helical" evidence="25">
    <location>
        <begin position="237"/>
        <end position="262"/>
    </location>
</feature>
<evidence type="ECO:0000256" key="11">
    <source>
        <dbReference type="ARBA" id="ARBA00044884"/>
    </source>
</evidence>
<comment type="subunit">
    <text evidence="24">Homodimer. Interacts with lysosomal protein GLMP (via lumenal domain); the interaction starts while both proteins are still in the endoplasmic reticulum and is required for stabilization of MFSD1 in lysosomes but has no direct effect on its targeting to lysosomes or transporter activity.</text>
</comment>
<reference evidence="27 28" key="1">
    <citation type="journal article" date="2022" name="bioRxiv">
        <title>Genomics of Preaxostyla Flagellates Illuminates Evolutionary Transitions and the Path Towards Mitochondrial Loss.</title>
        <authorList>
            <person name="Novak L.V.F."/>
            <person name="Treitli S.C."/>
            <person name="Pyrih J."/>
            <person name="Halakuc P."/>
            <person name="Pipaliya S.V."/>
            <person name="Vacek V."/>
            <person name="Brzon O."/>
            <person name="Soukal P."/>
            <person name="Eme L."/>
            <person name="Dacks J.B."/>
            <person name="Karnkowska A."/>
            <person name="Elias M."/>
            <person name="Hampl V."/>
        </authorList>
    </citation>
    <scope>NUCLEOTIDE SEQUENCE [LARGE SCALE GENOMIC DNA]</scope>
    <source>
        <strain evidence="27">NAU3</strain>
        <tissue evidence="27">Gut</tissue>
    </source>
</reference>
<dbReference type="Pfam" id="PF07690">
    <property type="entry name" value="MFS_1"/>
    <property type="match status" value="1"/>
</dbReference>
<evidence type="ECO:0000256" key="25">
    <source>
        <dbReference type="SAM" id="Phobius"/>
    </source>
</evidence>
<dbReference type="InterPro" id="IPR020846">
    <property type="entry name" value="MFS_dom"/>
</dbReference>
<comment type="catalytic activity">
    <reaction evidence="9">
        <text>L-histidyl-glycine(out) = L-histidyl-glycine(in)</text>
        <dbReference type="Rhea" id="RHEA:79395"/>
        <dbReference type="ChEBI" id="CHEBI:229957"/>
    </reaction>
</comment>
<comment type="catalytic activity">
    <reaction evidence="8">
        <text>L-lysyl-L-alanine(out) = L-lysyl-L-alanine(in)</text>
        <dbReference type="Rhea" id="RHEA:79399"/>
        <dbReference type="ChEBI" id="CHEBI:229954"/>
    </reaction>
</comment>
<evidence type="ECO:0000256" key="4">
    <source>
        <dbReference type="ARBA" id="ARBA00022692"/>
    </source>
</evidence>
<proteinExistence type="inferred from homology"/>
<dbReference type="InterPro" id="IPR052187">
    <property type="entry name" value="MFSD1"/>
</dbReference>
<keyword evidence="4 25" id="KW-0812">Transmembrane</keyword>
<name>A0ABQ9X985_9EUKA</name>
<dbReference type="EMBL" id="JARBJD010000191">
    <property type="protein sequence ID" value="KAK2947792.1"/>
    <property type="molecule type" value="Genomic_DNA"/>
</dbReference>
<feature type="transmembrane region" description="Helical" evidence="25">
    <location>
        <begin position="331"/>
        <end position="355"/>
    </location>
</feature>
<keyword evidence="7" id="KW-0458">Lysosome</keyword>
<dbReference type="PANTHER" id="PTHR23512:SF3">
    <property type="entry name" value="MAJOR FACILITATOR SUPERFAMILY DOMAIN-CONTAINING PROTEIN 1"/>
    <property type="match status" value="1"/>
</dbReference>
<evidence type="ECO:0000256" key="22">
    <source>
        <dbReference type="ARBA" id="ARBA00045018"/>
    </source>
</evidence>
<keyword evidence="28" id="KW-1185">Reference proteome</keyword>
<keyword evidence="3" id="KW-0813">Transport</keyword>
<evidence type="ECO:0000256" key="21">
    <source>
        <dbReference type="ARBA" id="ARBA00044985"/>
    </source>
</evidence>
<evidence type="ECO:0000256" key="24">
    <source>
        <dbReference type="ARBA" id="ARBA00046376"/>
    </source>
</evidence>
<keyword evidence="6 25" id="KW-0472">Membrane</keyword>
<comment type="catalytic activity">
    <reaction evidence="18">
        <text>L-histidyl-L-alpha-amino acid(out) = L-histidyl-L-alpha-amino acid(in)</text>
        <dbReference type="Rhea" id="RHEA:79379"/>
        <dbReference type="ChEBI" id="CHEBI:229964"/>
    </reaction>
</comment>
<comment type="catalytic activity">
    <reaction evidence="11">
        <text>L-alpha-aminoacyl-L-histidine(out) = L-alpha-aminoacyl-L-histidine(in)</text>
        <dbReference type="Rhea" id="RHEA:79375"/>
        <dbReference type="ChEBI" id="CHEBI:229967"/>
    </reaction>
</comment>
<evidence type="ECO:0000313" key="28">
    <source>
        <dbReference type="Proteomes" id="UP001281761"/>
    </source>
</evidence>
<comment type="subcellular location">
    <subcellularLocation>
        <location evidence="1">Lysosome membrane</location>
        <topology evidence="1">Multi-pass membrane protein</topology>
    </subcellularLocation>
</comment>
<evidence type="ECO:0000259" key="26">
    <source>
        <dbReference type="PROSITE" id="PS50850"/>
    </source>
</evidence>
<evidence type="ECO:0000256" key="2">
    <source>
        <dbReference type="ARBA" id="ARBA00008335"/>
    </source>
</evidence>
<evidence type="ECO:0000256" key="10">
    <source>
        <dbReference type="ARBA" id="ARBA00044881"/>
    </source>
</evidence>
<comment type="catalytic activity">
    <reaction evidence="15">
        <text>L-arginyl-L-alpha-amino acid(out) = L-arginyl-L-alpha-amino acid(in)</text>
        <dbReference type="Rhea" id="RHEA:79371"/>
        <dbReference type="ChEBI" id="CHEBI:84315"/>
    </reaction>
</comment>
<feature type="transmembrane region" description="Helical" evidence="25">
    <location>
        <begin position="274"/>
        <end position="299"/>
    </location>
</feature>
<evidence type="ECO:0000256" key="7">
    <source>
        <dbReference type="ARBA" id="ARBA00023228"/>
    </source>
</evidence>
<evidence type="ECO:0000256" key="5">
    <source>
        <dbReference type="ARBA" id="ARBA00022989"/>
    </source>
</evidence>
<feature type="transmembrane region" description="Helical" evidence="25">
    <location>
        <begin position="367"/>
        <end position="386"/>
    </location>
</feature>
<evidence type="ECO:0000256" key="19">
    <source>
        <dbReference type="ARBA" id="ARBA00044919"/>
    </source>
</evidence>
<comment type="catalytic activity">
    <reaction evidence="14">
        <text>L-aspartyl-L-lysine(out) = L-aspartyl-L-lysine(in)</text>
        <dbReference type="Rhea" id="RHEA:79411"/>
        <dbReference type="ChEBI" id="CHEBI:229953"/>
    </reaction>
</comment>
<evidence type="ECO:0000313" key="27">
    <source>
        <dbReference type="EMBL" id="KAK2947792.1"/>
    </source>
</evidence>
<dbReference type="SUPFAM" id="SSF103473">
    <property type="entry name" value="MFS general substrate transporter"/>
    <property type="match status" value="1"/>
</dbReference>
<evidence type="ECO:0000256" key="17">
    <source>
        <dbReference type="ARBA" id="ARBA00044903"/>
    </source>
</evidence>
<evidence type="ECO:0000256" key="16">
    <source>
        <dbReference type="ARBA" id="ARBA00044900"/>
    </source>
</evidence>
<feature type="transmembrane region" description="Helical" evidence="25">
    <location>
        <begin position="95"/>
        <end position="114"/>
    </location>
</feature>
<feature type="transmembrane region" description="Helical" evidence="25">
    <location>
        <begin position="120"/>
        <end position="142"/>
    </location>
</feature>
<comment type="catalytic activity">
    <reaction evidence="13">
        <text>L-alpha-aminoacyl-L-lysine(out) = L-alpha-aminoacyl-L-lysine(in)</text>
        <dbReference type="Rhea" id="RHEA:79383"/>
        <dbReference type="ChEBI" id="CHEBI:229966"/>
    </reaction>
</comment>
<evidence type="ECO:0000256" key="3">
    <source>
        <dbReference type="ARBA" id="ARBA00022448"/>
    </source>
</evidence>
<dbReference type="Proteomes" id="UP001281761">
    <property type="component" value="Unassembled WGS sequence"/>
</dbReference>
<feature type="transmembrane region" description="Helical" evidence="25">
    <location>
        <begin position="187"/>
        <end position="209"/>
    </location>
</feature>
<comment type="similarity">
    <text evidence="2">Belongs to the major facilitator superfamily.</text>
</comment>
<dbReference type="PROSITE" id="PS50850">
    <property type="entry name" value="MFS"/>
    <property type="match status" value="1"/>
</dbReference>
<feature type="transmembrane region" description="Helical" evidence="25">
    <location>
        <begin position="154"/>
        <end position="175"/>
    </location>
</feature>
<evidence type="ECO:0000256" key="12">
    <source>
        <dbReference type="ARBA" id="ARBA00044891"/>
    </source>
</evidence>
<comment type="catalytic activity">
    <reaction evidence="17">
        <text>L-arginyl-glycine(out) = L-arginyl-glycine(in)</text>
        <dbReference type="Rhea" id="RHEA:79391"/>
        <dbReference type="ChEBI" id="CHEBI:229955"/>
    </reaction>
</comment>
<evidence type="ECO:0000256" key="13">
    <source>
        <dbReference type="ARBA" id="ARBA00044893"/>
    </source>
</evidence>
<comment type="catalytic activity">
    <reaction evidence="10">
        <text>L-alpha-aminoacyl-L-arginine(out) = L-alpha-aminoacyl-L-arginine(in)</text>
        <dbReference type="Rhea" id="RHEA:79367"/>
        <dbReference type="ChEBI" id="CHEBI:229968"/>
    </reaction>
</comment>
<evidence type="ECO:0000256" key="15">
    <source>
        <dbReference type="ARBA" id="ARBA00044899"/>
    </source>
</evidence>
<organism evidence="27 28">
    <name type="scientific">Blattamonas nauphoetae</name>
    <dbReference type="NCBI Taxonomy" id="2049346"/>
    <lineage>
        <taxon>Eukaryota</taxon>
        <taxon>Metamonada</taxon>
        <taxon>Preaxostyla</taxon>
        <taxon>Oxymonadida</taxon>
        <taxon>Blattamonas</taxon>
    </lineage>
</organism>
<feature type="transmembrane region" description="Helical" evidence="25">
    <location>
        <begin position="306"/>
        <end position="325"/>
    </location>
</feature>
<feature type="transmembrane region" description="Helical" evidence="25">
    <location>
        <begin position="392"/>
        <end position="413"/>
    </location>
</feature>
<feature type="domain" description="Major facilitator superfamily (MFS) profile" evidence="26">
    <location>
        <begin position="30"/>
        <end position="421"/>
    </location>
</feature>
<comment type="caution">
    <text evidence="27">The sequence shown here is derived from an EMBL/GenBank/DDBJ whole genome shotgun (WGS) entry which is preliminary data.</text>
</comment>
<feature type="transmembrane region" description="Helical" evidence="25">
    <location>
        <begin position="25"/>
        <end position="45"/>
    </location>
</feature>
<evidence type="ECO:0000256" key="18">
    <source>
        <dbReference type="ARBA" id="ARBA00044912"/>
    </source>
</evidence>
<dbReference type="PANTHER" id="PTHR23512">
    <property type="entry name" value="MAJOR FACILITATOR SUPERFAMILY DOMAIN-CONTAINING PROTEIN 1"/>
    <property type="match status" value="1"/>
</dbReference>
<accession>A0ABQ9X985</accession>
<comment type="catalytic activity">
    <reaction evidence="12">
        <text>L-lysyl-L-alpha-amino acid(out) = L-lysyl-L-alpha-amino acid(in)</text>
        <dbReference type="Rhea" id="RHEA:79387"/>
        <dbReference type="ChEBI" id="CHEBI:229965"/>
    </reaction>
</comment>
<dbReference type="Gene3D" id="1.20.1250.20">
    <property type="entry name" value="MFS general substrate transporter like domains"/>
    <property type="match status" value="1"/>
</dbReference>
<evidence type="ECO:0000256" key="23">
    <source>
        <dbReference type="ARBA" id="ARBA00045709"/>
    </source>
</evidence>
<evidence type="ECO:0000256" key="8">
    <source>
        <dbReference type="ARBA" id="ARBA00044876"/>
    </source>
</evidence>
<evidence type="ECO:0000256" key="9">
    <source>
        <dbReference type="ARBA" id="ARBA00044878"/>
    </source>
</evidence>
<comment type="catalytic activity">
    <reaction evidence="16">
        <text>L-lysyl-L-lysine(out) = L-lysyl-L-lysine(in)</text>
        <dbReference type="Rhea" id="RHEA:79403"/>
        <dbReference type="ChEBI" id="CHEBI:229956"/>
    </reaction>
</comment>
<dbReference type="InterPro" id="IPR011701">
    <property type="entry name" value="MFS"/>
</dbReference>
<feature type="transmembrane region" description="Helical" evidence="25">
    <location>
        <begin position="65"/>
        <end position="88"/>
    </location>
</feature>
<evidence type="ECO:0000256" key="14">
    <source>
        <dbReference type="ARBA" id="ARBA00044898"/>
    </source>
</evidence>
<evidence type="ECO:0000256" key="1">
    <source>
        <dbReference type="ARBA" id="ARBA00004155"/>
    </source>
</evidence>
<comment type="function">
    <text evidence="23">Lysosomal dipeptide uniporter that selectively exports lysine, arginine or histidine-containing dipeptides with a net positive charge from the lysosome lumen into the cytosol. Could play a role in a specific type of protein O-glycosylation indirectly regulating macrophages migration and tissue invasion. Also essential for liver homeostasis.</text>
</comment>
<gene>
    <name evidence="27" type="ORF">BLNAU_17312</name>
</gene>
<sequence>MGKMATTPEEQQSLLPQTKKGAPSAYRWLVLFITSMLGFGGYYVYDVLPTIQIDLSSAMHLNDVQYSVFYMAYSWTNCVFCLIGGPLVDRFTNRLGAIIFQVLISLGQGLLALGAQLNQYWLMIVGRVLLGMGLGNTTVVKNSILNMFFSGKELATAFGVTITFARIGSCANFFLSPFILGKWGYKAVLWIGLGMCGISLICTFIYIGLEINAEKKGWIKTGKDNKRKMKIRDICDFPASFWLMCVVCGLYHVNIFAMYAVIVDLLKSLFDYSTFIAGVIASIIYFVSIPGSVMIGAVVDKIGCRGLMTMLAFIIMIGFDYIFIFTTLTPIPFLVLAGVSYSIVASAVWTSISVLSPPHVVGTGNSIMTSVQMIFVGSANIIVGLITQSVGYSGTMVFFLICSTIGLLIQFIIKIVDYSTNNNRLDWYTPKRAEQLEAKKAESFAKSEIDSAAVSQEGTAPITQSRSSINLSD</sequence>
<evidence type="ECO:0000256" key="20">
    <source>
        <dbReference type="ARBA" id="ARBA00044924"/>
    </source>
</evidence>
<protein>
    <recommendedName>
        <fullName evidence="21">Lysosomal dipeptide transporter MFSD1</fullName>
    </recommendedName>
    <alternativeName>
        <fullName evidence="22">Major facilitator superfamily domain-containing protein 1</fullName>
    </alternativeName>
</protein>
<comment type="catalytic activity">
    <reaction evidence="19">
        <text>L-alanyl-L-lysine(out) = L-alanyl-L-lysine(in)</text>
        <dbReference type="Rhea" id="RHEA:79415"/>
        <dbReference type="ChEBI" id="CHEBI:192470"/>
    </reaction>
</comment>
<keyword evidence="5 25" id="KW-1133">Transmembrane helix</keyword>